<dbReference type="PANTHER" id="PTHR12526:SF640">
    <property type="entry name" value="COLANIC ACID BIOSYNTHESIS GLYCOSYLTRANSFERASE WCAL-RELATED"/>
    <property type="match status" value="1"/>
</dbReference>
<feature type="domain" description="Glycosyltransferase subfamily 4-like N-terminal" evidence="5">
    <location>
        <begin position="19"/>
        <end position="182"/>
    </location>
</feature>
<dbReference type="EMBL" id="JBHSRF010000083">
    <property type="protein sequence ID" value="MFC6086329.1"/>
    <property type="molecule type" value="Genomic_DNA"/>
</dbReference>
<dbReference type="EC" id="2.4.-.-" evidence="6"/>
<keyword evidence="7" id="KW-1185">Reference proteome</keyword>
<evidence type="ECO:0000256" key="3">
    <source>
        <dbReference type="ARBA" id="ARBA00022679"/>
    </source>
</evidence>
<dbReference type="Pfam" id="PF00534">
    <property type="entry name" value="Glycos_transf_1"/>
    <property type="match status" value="1"/>
</dbReference>
<dbReference type="PANTHER" id="PTHR12526">
    <property type="entry name" value="GLYCOSYLTRANSFERASE"/>
    <property type="match status" value="1"/>
</dbReference>
<comment type="similarity">
    <text evidence="1">Belongs to the glycosyltransferase group 1 family. Glycosyltransferase 4 subfamily.</text>
</comment>
<keyword evidence="2 6" id="KW-0328">Glycosyltransferase</keyword>
<evidence type="ECO:0000256" key="1">
    <source>
        <dbReference type="ARBA" id="ARBA00009481"/>
    </source>
</evidence>
<evidence type="ECO:0000256" key="2">
    <source>
        <dbReference type="ARBA" id="ARBA00022676"/>
    </source>
</evidence>
<evidence type="ECO:0000313" key="7">
    <source>
        <dbReference type="Proteomes" id="UP001596137"/>
    </source>
</evidence>
<dbReference type="RefSeq" id="WP_380761409.1">
    <property type="nucleotide sequence ID" value="NZ_JBHSRF010000083.1"/>
</dbReference>
<evidence type="ECO:0000313" key="6">
    <source>
        <dbReference type="EMBL" id="MFC6086329.1"/>
    </source>
</evidence>
<comment type="caution">
    <text evidence="6">The sequence shown here is derived from an EMBL/GenBank/DDBJ whole genome shotgun (WGS) entry which is preliminary data.</text>
</comment>
<sequence>MNANRRIRVMEIIARMNVGGPATQVMGLYRGLDRDAFDHRLYTGSVGEGESDRLRDADVPVRHVPGLHRAVSAGGDLRALAFLVQEMRDFRPDVVHTRTSKAGVLGRLASAVSGVGAARAHVYHGHLLHGYFSPAARAAYAGTERLLALMTRRLVTVGAKVRDDLLAAGIGRPEQYLVIPPGVAPEPAPPRDVARAALGLPPDAPVVAFVGRLTQIKRPDRLAATAEIVLRRFPGCRFVVCGGGELREELERRVRDARGSFAFLGWRDDVETVYAAADVVLLTSDNEGTPLSLVEAGMAGTPVVATDVGSVAEVVRDGETGLLARPDAAELAERTERLLADPALARRMGAAAKEWTTSAFGVRRLVADTEALYRSLRDPPAGGAPAGGAAR</sequence>
<feature type="domain" description="Glycosyl transferase family 1" evidence="4">
    <location>
        <begin position="192"/>
        <end position="355"/>
    </location>
</feature>
<gene>
    <name evidence="6" type="ORF">ACFP1K_34525</name>
</gene>
<organism evidence="6 7">
    <name type="scientific">Sphaerisporangium aureirubrum</name>
    <dbReference type="NCBI Taxonomy" id="1544736"/>
    <lineage>
        <taxon>Bacteria</taxon>
        <taxon>Bacillati</taxon>
        <taxon>Actinomycetota</taxon>
        <taxon>Actinomycetes</taxon>
        <taxon>Streptosporangiales</taxon>
        <taxon>Streptosporangiaceae</taxon>
        <taxon>Sphaerisporangium</taxon>
    </lineage>
</organism>
<evidence type="ECO:0000259" key="5">
    <source>
        <dbReference type="Pfam" id="PF13579"/>
    </source>
</evidence>
<keyword evidence="3 6" id="KW-0808">Transferase</keyword>
<accession>A0ABW1NSK1</accession>
<dbReference type="Gene3D" id="3.40.50.2000">
    <property type="entry name" value="Glycogen Phosphorylase B"/>
    <property type="match status" value="2"/>
</dbReference>
<name>A0ABW1NSK1_9ACTN</name>
<dbReference type="InterPro" id="IPR001296">
    <property type="entry name" value="Glyco_trans_1"/>
</dbReference>
<protein>
    <submittedName>
        <fullName evidence="6">Glycosyltransferase</fullName>
        <ecNumber evidence="6">2.4.-.-</ecNumber>
    </submittedName>
</protein>
<evidence type="ECO:0000259" key="4">
    <source>
        <dbReference type="Pfam" id="PF00534"/>
    </source>
</evidence>
<dbReference type="SUPFAM" id="SSF53756">
    <property type="entry name" value="UDP-Glycosyltransferase/glycogen phosphorylase"/>
    <property type="match status" value="1"/>
</dbReference>
<reference evidence="7" key="1">
    <citation type="journal article" date="2019" name="Int. J. Syst. Evol. Microbiol.">
        <title>The Global Catalogue of Microorganisms (GCM) 10K type strain sequencing project: providing services to taxonomists for standard genome sequencing and annotation.</title>
        <authorList>
            <consortium name="The Broad Institute Genomics Platform"/>
            <consortium name="The Broad Institute Genome Sequencing Center for Infectious Disease"/>
            <person name="Wu L."/>
            <person name="Ma J."/>
        </authorList>
    </citation>
    <scope>NUCLEOTIDE SEQUENCE [LARGE SCALE GENOMIC DNA]</scope>
    <source>
        <strain evidence="7">JCM 30346</strain>
    </source>
</reference>
<dbReference type="GO" id="GO:0016757">
    <property type="term" value="F:glycosyltransferase activity"/>
    <property type="evidence" value="ECO:0007669"/>
    <property type="project" value="UniProtKB-KW"/>
</dbReference>
<dbReference type="Pfam" id="PF13579">
    <property type="entry name" value="Glyco_trans_4_4"/>
    <property type="match status" value="1"/>
</dbReference>
<proteinExistence type="inferred from homology"/>
<dbReference type="Proteomes" id="UP001596137">
    <property type="component" value="Unassembled WGS sequence"/>
</dbReference>
<dbReference type="InterPro" id="IPR028098">
    <property type="entry name" value="Glyco_trans_4-like_N"/>
</dbReference>